<protein>
    <submittedName>
        <fullName evidence="1">Uncharacterized protein</fullName>
    </submittedName>
</protein>
<accession>A0A8S5R197</accession>
<reference evidence="1" key="1">
    <citation type="journal article" date="2021" name="Proc. Natl. Acad. Sci. U.S.A.">
        <title>A Catalog of Tens of Thousands of Viruses from Human Metagenomes Reveals Hidden Associations with Chronic Diseases.</title>
        <authorList>
            <person name="Tisza M.J."/>
            <person name="Buck C.B."/>
        </authorList>
    </citation>
    <scope>NUCLEOTIDE SEQUENCE</scope>
    <source>
        <strain evidence="1">CtWWc42</strain>
    </source>
</reference>
<organism evidence="1">
    <name type="scientific">Siphoviridae sp. ctWWc42</name>
    <dbReference type="NCBI Taxonomy" id="2826361"/>
    <lineage>
        <taxon>Viruses</taxon>
        <taxon>Duplodnaviria</taxon>
        <taxon>Heunggongvirae</taxon>
        <taxon>Uroviricota</taxon>
        <taxon>Caudoviricetes</taxon>
    </lineage>
</organism>
<sequence>MPGGSRSFSIIEMPDICSGISFLLLSIVKRSTHA</sequence>
<name>A0A8S5R197_9CAUD</name>
<dbReference type="EMBL" id="BK015795">
    <property type="protein sequence ID" value="DAE25263.1"/>
    <property type="molecule type" value="Genomic_DNA"/>
</dbReference>
<evidence type="ECO:0000313" key="1">
    <source>
        <dbReference type="EMBL" id="DAE25263.1"/>
    </source>
</evidence>
<proteinExistence type="predicted"/>